<dbReference type="GO" id="GO:0016020">
    <property type="term" value="C:membrane"/>
    <property type="evidence" value="ECO:0007669"/>
    <property type="project" value="UniProtKB-SubCell"/>
</dbReference>
<evidence type="ECO:0000256" key="3">
    <source>
        <dbReference type="ARBA" id="ARBA00023136"/>
    </source>
</evidence>
<gene>
    <name evidence="6" type="ORF">IMZ28_06025</name>
</gene>
<feature type="domain" description="Outer membrane protein beta-barrel" evidence="5">
    <location>
        <begin position="37"/>
        <end position="236"/>
    </location>
</feature>
<dbReference type="SUPFAM" id="SSF56925">
    <property type="entry name" value="OMPA-like"/>
    <property type="match status" value="1"/>
</dbReference>
<sequence length="236" mass="25802">MKKISLSVFMALGFSSIVMAGGNIAPVAPAPVVSEPVDSWSGLYAGLQVGGVWGDADVDYDNTGSGFGIYRTYDLDVDGFSGGVYGGYNWLLDNDLLVGVEGEWNYVDADDSGPVTNTQGVFTKVEQNWDASLRLRAGMVMEDFMPYLTGGVAWGDFDVTVTDGSVSYSTSMTLTGWTIGAGVEKKLSEDLYTRIQYRYTDYGDDTERFYDNGETYLDGKLDYNAHMLTLGISYRF</sequence>
<accession>A0A7M1S1A1</accession>
<comment type="subcellular location">
    <subcellularLocation>
        <location evidence="1">Membrane</location>
    </subcellularLocation>
</comment>
<dbReference type="Pfam" id="PF13505">
    <property type="entry name" value="OMP_b-brl"/>
    <property type="match status" value="1"/>
</dbReference>
<organism evidence="6 7">
    <name type="scientific">Sulfurovum indicum</name>
    <dbReference type="NCBI Taxonomy" id="2779528"/>
    <lineage>
        <taxon>Bacteria</taxon>
        <taxon>Pseudomonadati</taxon>
        <taxon>Campylobacterota</taxon>
        <taxon>Epsilonproteobacteria</taxon>
        <taxon>Campylobacterales</taxon>
        <taxon>Sulfurovaceae</taxon>
        <taxon>Sulfurovum</taxon>
    </lineage>
</organism>
<evidence type="ECO:0000256" key="2">
    <source>
        <dbReference type="ARBA" id="ARBA00022729"/>
    </source>
</evidence>
<name>A0A7M1S1A1_9BACT</name>
<reference evidence="6 7" key="1">
    <citation type="submission" date="2020-10" db="EMBL/GenBank/DDBJ databases">
        <title>The genome of sulfurovum sp.</title>
        <authorList>
            <person name="Xie S."/>
            <person name="Shao Z."/>
            <person name="Jiang L."/>
        </authorList>
    </citation>
    <scope>NUCLEOTIDE SEQUENCE [LARGE SCALE GENOMIC DNA]</scope>
    <source>
        <strain evidence="6 7">ST-419</strain>
    </source>
</reference>
<dbReference type="PANTHER" id="PTHR34001:SF3">
    <property type="entry name" value="BLL7405 PROTEIN"/>
    <property type="match status" value="1"/>
</dbReference>
<dbReference type="KEGG" id="sinu:IMZ28_06025"/>
<evidence type="ECO:0000313" key="7">
    <source>
        <dbReference type="Proteomes" id="UP000595074"/>
    </source>
</evidence>
<evidence type="ECO:0000256" key="4">
    <source>
        <dbReference type="SAM" id="SignalP"/>
    </source>
</evidence>
<dbReference type="Gene3D" id="2.40.160.20">
    <property type="match status" value="1"/>
</dbReference>
<dbReference type="InterPro" id="IPR051692">
    <property type="entry name" value="OMP-like"/>
</dbReference>
<dbReference type="InterPro" id="IPR011250">
    <property type="entry name" value="OMP/PagP_B-barrel"/>
</dbReference>
<protein>
    <submittedName>
        <fullName evidence="6">Porin family protein</fullName>
    </submittedName>
</protein>
<keyword evidence="7" id="KW-1185">Reference proteome</keyword>
<evidence type="ECO:0000256" key="1">
    <source>
        <dbReference type="ARBA" id="ARBA00004370"/>
    </source>
</evidence>
<dbReference type="EMBL" id="CP063164">
    <property type="protein sequence ID" value="QOR61024.1"/>
    <property type="molecule type" value="Genomic_DNA"/>
</dbReference>
<dbReference type="AlphaFoldDB" id="A0A7M1S1A1"/>
<dbReference type="RefSeq" id="WP_197547695.1">
    <property type="nucleotide sequence ID" value="NZ_CP063164.1"/>
</dbReference>
<feature type="chain" id="PRO_5029549710" evidence="4">
    <location>
        <begin position="21"/>
        <end position="236"/>
    </location>
</feature>
<dbReference type="Proteomes" id="UP000595074">
    <property type="component" value="Chromosome"/>
</dbReference>
<dbReference type="InterPro" id="IPR027385">
    <property type="entry name" value="Beta-barrel_OMP"/>
</dbReference>
<evidence type="ECO:0000259" key="5">
    <source>
        <dbReference type="Pfam" id="PF13505"/>
    </source>
</evidence>
<evidence type="ECO:0000313" key="6">
    <source>
        <dbReference type="EMBL" id="QOR61024.1"/>
    </source>
</evidence>
<keyword evidence="2 4" id="KW-0732">Signal</keyword>
<keyword evidence="3" id="KW-0472">Membrane</keyword>
<proteinExistence type="predicted"/>
<dbReference type="PANTHER" id="PTHR34001">
    <property type="entry name" value="BLL7405 PROTEIN"/>
    <property type="match status" value="1"/>
</dbReference>
<feature type="signal peptide" evidence="4">
    <location>
        <begin position="1"/>
        <end position="20"/>
    </location>
</feature>